<name>A0A367XS84_9ASCO</name>
<protein>
    <recommendedName>
        <fullName evidence="2">Spindle pole body component Bbp1 C-terminal domain-containing protein</fullName>
    </recommendedName>
</protein>
<dbReference type="OrthoDB" id="4024336at2759"/>
<keyword evidence="4" id="KW-1185">Reference proteome</keyword>
<accession>A0A367XS84</accession>
<reference evidence="3 4" key="1">
    <citation type="submission" date="2018-06" db="EMBL/GenBank/DDBJ databases">
        <title>Whole genome sequencing of Candida tropicalis (genome annotated by CSBL at Korea University).</title>
        <authorList>
            <person name="Ahn J."/>
        </authorList>
    </citation>
    <scope>NUCLEOTIDE SEQUENCE [LARGE SCALE GENOMIC DNA]</scope>
    <source>
        <strain evidence="3 4">ATCC 20962</strain>
    </source>
</reference>
<dbReference type="InterPro" id="IPR029330">
    <property type="entry name" value="Bbp1_C"/>
</dbReference>
<evidence type="ECO:0000313" key="4">
    <source>
        <dbReference type="Proteomes" id="UP000253472"/>
    </source>
</evidence>
<dbReference type="AlphaFoldDB" id="A0A367XS84"/>
<feature type="domain" description="Spindle pole body component Bbp1 C-terminal" evidence="2">
    <location>
        <begin position="185"/>
        <end position="299"/>
    </location>
</feature>
<feature type="coiled-coil region" evidence="1">
    <location>
        <begin position="257"/>
        <end position="299"/>
    </location>
</feature>
<evidence type="ECO:0000259" key="2">
    <source>
        <dbReference type="Pfam" id="PF15272"/>
    </source>
</evidence>
<gene>
    <name evidence="3" type="ORF">Cantr_04970</name>
</gene>
<evidence type="ECO:0000313" key="3">
    <source>
        <dbReference type="EMBL" id="RCK56468.1"/>
    </source>
</evidence>
<keyword evidence="1" id="KW-0175">Coiled coil</keyword>
<dbReference type="Proteomes" id="UP000253472">
    <property type="component" value="Unassembled WGS sequence"/>
</dbReference>
<comment type="caution">
    <text evidence="3">The sequence shown here is derived from an EMBL/GenBank/DDBJ whole genome shotgun (WGS) entry which is preliminary data.</text>
</comment>
<sequence length="303" mass="35304">MWKYLFGLDNDDSKLINQPTIDYNVTSTRTARRNNNINNPRATNYRTYGTVIDYTSEDEDDDELDQDIRYNTNMIHEWTVNNNNPPTTTLPQGYPGKFPRRPQSAPTTTIKSERDVARNYKIERKIESLQREIGAEIQSDRNANMVQNINSLHSRILQQTSVLNNLNDLVEIYLDNEEMLSGEDEKYKALKKEYLAELNRVLILQEAYFLLFNRYMELKRLNKRNIRSGSGGSGVSLKEKVKLIKSKTTDVGIKSICDNVIGEVKKLEQDFENQKKELVEKHNLEVEELKNRIQELERDKGVH</sequence>
<evidence type="ECO:0000256" key="1">
    <source>
        <dbReference type="SAM" id="Coils"/>
    </source>
</evidence>
<dbReference type="EMBL" id="QLNQ01000029">
    <property type="protein sequence ID" value="RCK56468.1"/>
    <property type="molecule type" value="Genomic_DNA"/>
</dbReference>
<dbReference type="Pfam" id="PF15272">
    <property type="entry name" value="BBP1_C"/>
    <property type="match status" value="1"/>
</dbReference>
<proteinExistence type="predicted"/>
<organism evidence="3 4">
    <name type="scientific">Candida viswanathii</name>
    <dbReference type="NCBI Taxonomy" id="5486"/>
    <lineage>
        <taxon>Eukaryota</taxon>
        <taxon>Fungi</taxon>
        <taxon>Dikarya</taxon>
        <taxon>Ascomycota</taxon>
        <taxon>Saccharomycotina</taxon>
        <taxon>Pichiomycetes</taxon>
        <taxon>Debaryomycetaceae</taxon>
        <taxon>Candida/Lodderomyces clade</taxon>
        <taxon>Candida</taxon>
    </lineage>
</organism>